<dbReference type="InterPro" id="IPR045074">
    <property type="entry name" value="GST_C_Tau"/>
</dbReference>
<dbReference type="SFLD" id="SFLDG01152">
    <property type="entry name" value="Main.3:_Omega-_and_Tau-like"/>
    <property type="match status" value="1"/>
</dbReference>
<dbReference type="Pfam" id="PF13410">
    <property type="entry name" value="GST_C_2"/>
    <property type="match status" value="1"/>
</dbReference>
<dbReference type="InterPro" id="IPR004045">
    <property type="entry name" value="Glutathione_S-Trfase_N"/>
</dbReference>
<dbReference type="GO" id="GO:0006749">
    <property type="term" value="P:glutathione metabolic process"/>
    <property type="evidence" value="ECO:0007669"/>
    <property type="project" value="InterPro"/>
</dbReference>
<dbReference type="InterPro" id="IPR010987">
    <property type="entry name" value="Glutathione-S-Trfase_C-like"/>
</dbReference>
<protein>
    <recommendedName>
        <fullName evidence="1">glutathione transferase</fullName>
        <ecNumber evidence="1">2.5.1.18</ecNumber>
    </recommendedName>
</protein>
<keyword evidence="2" id="KW-0808">Transferase</keyword>
<dbReference type="PROSITE" id="PS50404">
    <property type="entry name" value="GST_NTER"/>
    <property type="match status" value="1"/>
</dbReference>
<dbReference type="SFLD" id="SFLDG00358">
    <property type="entry name" value="Main_(cytGST)"/>
    <property type="match status" value="1"/>
</dbReference>
<dbReference type="AlphaFoldDB" id="A0A822YXT6"/>
<evidence type="ECO:0000256" key="2">
    <source>
        <dbReference type="ARBA" id="ARBA00022679"/>
    </source>
</evidence>
<gene>
    <name evidence="7" type="ORF">HUJ06_007998</name>
</gene>
<dbReference type="Gene3D" id="3.40.30.10">
    <property type="entry name" value="Glutaredoxin"/>
    <property type="match status" value="2"/>
</dbReference>
<evidence type="ECO:0000256" key="1">
    <source>
        <dbReference type="ARBA" id="ARBA00012452"/>
    </source>
</evidence>
<feature type="compositionally biased region" description="Polar residues" evidence="4">
    <location>
        <begin position="434"/>
        <end position="445"/>
    </location>
</feature>
<dbReference type="EMBL" id="DUZY01000004">
    <property type="protein sequence ID" value="DAD37357.1"/>
    <property type="molecule type" value="Genomic_DNA"/>
</dbReference>
<dbReference type="PANTHER" id="PTHR11260:SF773">
    <property type="entry name" value="GLUTATHIONE S-TRANSFERASE U26"/>
    <property type="match status" value="1"/>
</dbReference>
<evidence type="ECO:0000313" key="7">
    <source>
        <dbReference type="EMBL" id="DAD37357.1"/>
    </source>
</evidence>
<comment type="catalytic activity">
    <reaction evidence="3">
        <text>RX + glutathione = an S-substituted glutathione + a halide anion + H(+)</text>
        <dbReference type="Rhea" id="RHEA:16437"/>
        <dbReference type="ChEBI" id="CHEBI:15378"/>
        <dbReference type="ChEBI" id="CHEBI:16042"/>
        <dbReference type="ChEBI" id="CHEBI:17792"/>
        <dbReference type="ChEBI" id="CHEBI:57925"/>
        <dbReference type="ChEBI" id="CHEBI:90779"/>
        <dbReference type="EC" id="2.5.1.18"/>
    </reaction>
</comment>
<evidence type="ECO:0000256" key="4">
    <source>
        <dbReference type="SAM" id="MobiDB-lite"/>
    </source>
</evidence>
<feature type="domain" description="GST N-terminal" evidence="5">
    <location>
        <begin position="3"/>
        <end position="123"/>
    </location>
</feature>
<dbReference type="Proteomes" id="UP000607653">
    <property type="component" value="Unassembled WGS sequence"/>
</dbReference>
<dbReference type="SUPFAM" id="SSF52833">
    <property type="entry name" value="Thioredoxin-like"/>
    <property type="match status" value="2"/>
</dbReference>
<feature type="domain" description="GST C-terminal" evidence="6">
    <location>
        <begin position="129"/>
        <end position="268"/>
    </location>
</feature>
<name>A0A822YXT6_NELNU</name>
<sequence length="550" mass="63460">MADEVILLDFWPSPFGMRARIALAEKGIKYEYRDEDLENKSRFLLQVNPVHKKIPVLIDNGKPICESLIIVQYIDEDLQNKSPLLLQMNPVHKKIPVLIHNGKPICESLIILQYIDEVWKDKLPLMPSDPHKRAQARFWADFTDKKIYDCGRRIWATKGEDQEAAKKEFIECLKLLEGELGDKPYFGGDALDFVDVTLVPFYSWFYAYETCGNFSIEAHCPKFVAWAKRCMQKESVSKSLPDQNKGLGMALEIILIDPLGRTRPYKNYCWTFALMRCPHMGDKVGHLRKNHGHEFKKIMEKLYKNFSQKQLKNGFDYLKRKYQLWVTLINRTGNGYNPSTGIVDWSNDKWEEFLKIYPNAKVFRYAGLQFADECRALFDGVCSTREVGWTPLSNRPRPMTSTSLSNASLGIGFDGKTLDDDPIDIDDTPITPPARSQPQTQQTFEESIGPSECPSKRQKNFTSELDAKMEKLLDIMIVEDGGPTIEECVQKFDDFGWTPSTPLYIEASIIFAESPKARREWICWYGSYDTPNNEAIKRWISIYAKRMNIL</sequence>
<reference evidence="7 8" key="1">
    <citation type="journal article" date="2020" name="Mol. Biol. Evol.">
        <title>Distinct Expression and Methylation Patterns for Genes with Different Fates following a Single Whole-Genome Duplication in Flowering Plants.</title>
        <authorList>
            <person name="Shi T."/>
            <person name="Rahmani R.S."/>
            <person name="Gugger P.F."/>
            <person name="Wang M."/>
            <person name="Li H."/>
            <person name="Zhang Y."/>
            <person name="Li Z."/>
            <person name="Wang Q."/>
            <person name="Van de Peer Y."/>
            <person name="Marchal K."/>
            <person name="Chen J."/>
        </authorList>
    </citation>
    <scope>NUCLEOTIDE SEQUENCE [LARGE SCALE GENOMIC DNA]</scope>
    <source>
        <tissue evidence="7">Leaf</tissue>
    </source>
</reference>
<dbReference type="PROSITE" id="PS50405">
    <property type="entry name" value="GST_CTER"/>
    <property type="match status" value="1"/>
</dbReference>
<keyword evidence="8" id="KW-1185">Reference proteome</keyword>
<evidence type="ECO:0000256" key="3">
    <source>
        <dbReference type="ARBA" id="ARBA00047960"/>
    </source>
</evidence>
<dbReference type="Pfam" id="PF02798">
    <property type="entry name" value="GST_N"/>
    <property type="match status" value="2"/>
</dbReference>
<dbReference type="InterPro" id="IPR045073">
    <property type="entry name" value="Omega/Tau-like"/>
</dbReference>
<dbReference type="InterPro" id="IPR036282">
    <property type="entry name" value="Glutathione-S-Trfase_C_sf"/>
</dbReference>
<feature type="region of interest" description="Disordered" evidence="4">
    <location>
        <begin position="421"/>
        <end position="459"/>
    </location>
</feature>
<dbReference type="GO" id="GO:0004364">
    <property type="term" value="F:glutathione transferase activity"/>
    <property type="evidence" value="ECO:0007669"/>
    <property type="project" value="UniProtKB-EC"/>
</dbReference>
<dbReference type="SFLD" id="SFLDS00019">
    <property type="entry name" value="Glutathione_Transferase_(cytos"/>
    <property type="match status" value="1"/>
</dbReference>
<dbReference type="InterPro" id="IPR024752">
    <property type="entry name" value="Myb/SANT-like_dom"/>
</dbReference>
<proteinExistence type="predicted"/>
<organism evidence="7 8">
    <name type="scientific">Nelumbo nucifera</name>
    <name type="common">Sacred lotus</name>
    <dbReference type="NCBI Taxonomy" id="4432"/>
    <lineage>
        <taxon>Eukaryota</taxon>
        <taxon>Viridiplantae</taxon>
        <taxon>Streptophyta</taxon>
        <taxon>Embryophyta</taxon>
        <taxon>Tracheophyta</taxon>
        <taxon>Spermatophyta</taxon>
        <taxon>Magnoliopsida</taxon>
        <taxon>Proteales</taxon>
        <taxon>Nelumbonaceae</taxon>
        <taxon>Nelumbo</taxon>
    </lineage>
</organism>
<accession>A0A822YXT6</accession>
<dbReference type="SUPFAM" id="SSF47616">
    <property type="entry name" value="GST C-terminal domain-like"/>
    <property type="match status" value="1"/>
</dbReference>
<evidence type="ECO:0000259" key="5">
    <source>
        <dbReference type="PROSITE" id="PS50404"/>
    </source>
</evidence>
<evidence type="ECO:0000259" key="6">
    <source>
        <dbReference type="PROSITE" id="PS50405"/>
    </source>
</evidence>
<dbReference type="EC" id="2.5.1.18" evidence="1"/>
<dbReference type="CDD" id="cd03185">
    <property type="entry name" value="GST_C_Tau"/>
    <property type="match status" value="1"/>
</dbReference>
<dbReference type="PANTHER" id="PTHR11260">
    <property type="entry name" value="GLUTATHIONE S-TRANSFERASE, GST, SUPERFAMILY, GST DOMAIN CONTAINING"/>
    <property type="match status" value="1"/>
</dbReference>
<dbReference type="CDD" id="cd03058">
    <property type="entry name" value="GST_N_Tau"/>
    <property type="match status" value="1"/>
</dbReference>
<dbReference type="FunFam" id="1.20.1050.10:FF:000018">
    <property type="entry name" value="Glutathione S-transferase U20"/>
    <property type="match status" value="1"/>
</dbReference>
<dbReference type="FunFam" id="3.40.30.10:FF:000014">
    <property type="entry name" value="Tau class glutathione S-transferase"/>
    <property type="match status" value="1"/>
</dbReference>
<dbReference type="InterPro" id="IPR040079">
    <property type="entry name" value="Glutathione_S-Trfase"/>
</dbReference>
<evidence type="ECO:0000313" key="8">
    <source>
        <dbReference type="Proteomes" id="UP000607653"/>
    </source>
</evidence>
<dbReference type="Pfam" id="PF12776">
    <property type="entry name" value="Myb_DNA-bind_3"/>
    <property type="match status" value="1"/>
</dbReference>
<dbReference type="Gene3D" id="1.20.1050.10">
    <property type="match status" value="1"/>
</dbReference>
<dbReference type="InterPro" id="IPR036249">
    <property type="entry name" value="Thioredoxin-like_sf"/>
</dbReference>
<comment type="caution">
    <text evidence="7">The sequence shown here is derived from an EMBL/GenBank/DDBJ whole genome shotgun (WGS) entry which is preliminary data.</text>
</comment>